<dbReference type="OrthoDB" id="9804920at2"/>
<dbReference type="GO" id="GO:0006508">
    <property type="term" value="P:proteolysis"/>
    <property type="evidence" value="ECO:0007669"/>
    <property type="project" value="InterPro"/>
</dbReference>
<dbReference type="GO" id="GO:0070573">
    <property type="term" value="F:metallodipeptidase activity"/>
    <property type="evidence" value="ECO:0007669"/>
    <property type="project" value="InterPro"/>
</dbReference>
<proteinExistence type="predicted"/>
<sequence>MKRYTYILSILAIVACKEKESQVTESIEQKALRIHEKVITLDTHDDINVANFTDSINYTQKLETQVNLPNMEEGGLDVAWLIVYTGQDTLTPEGYAKGKENAMAKFDAIHRLCEEIAPDKINLALTPDDVRRIHSEGKKVAMIGVENAYPMGEDLSEFERYHDLGARYISLAHNGHSQFSDSNTGERDSVWLHNGLSDLGKQAVKEMNRLGIMIDVSHPSKEAMKQMISLSKAPIIASHSSARALCDHSRNLDDEQLLLMKDNGGVVQTVAFSSYLNTEKHNARAEYMKNIYQQVADSLGIEWFERSQFRSLTDAQKEAFMENYPKVTKLGQTVAEGRKDAPEPVNVSDFVDHIDYMVKLIGIDHVGISSDFDGGGGIEGWSDASETFNVTLELVKRGYTEEEIAKLWSGNLLRVLDEVQDIAKSMS</sequence>
<dbReference type="AlphaFoldDB" id="A0A223VB10"/>
<dbReference type="PROSITE" id="PS51257">
    <property type="entry name" value="PROKAR_LIPOPROTEIN"/>
    <property type="match status" value="1"/>
</dbReference>
<dbReference type="CDD" id="cd01301">
    <property type="entry name" value="rDP_like"/>
    <property type="match status" value="1"/>
</dbReference>
<evidence type="ECO:0000313" key="1">
    <source>
        <dbReference type="EMBL" id="ASV32188.1"/>
    </source>
</evidence>
<accession>A0A223VB10</accession>
<organism evidence="1 2">
    <name type="scientific">Maribacter cobaltidurans</name>
    <dbReference type="NCBI Taxonomy" id="1178778"/>
    <lineage>
        <taxon>Bacteria</taxon>
        <taxon>Pseudomonadati</taxon>
        <taxon>Bacteroidota</taxon>
        <taxon>Flavobacteriia</taxon>
        <taxon>Flavobacteriales</taxon>
        <taxon>Flavobacteriaceae</taxon>
        <taxon>Maribacter</taxon>
    </lineage>
</organism>
<dbReference type="SUPFAM" id="SSF51556">
    <property type="entry name" value="Metallo-dependent hydrolases"/>
    <property type="match status" value="1"/>
</dbReference>
<protein>
    <submittedName>
        <fullName evidence="1">Peptidase M19</fullName>
    </submittedName>
</protein>
<dbReference type="KEGG" id="marb:CJ263_19250"/>
<dbReference type="PANTHER" id="PTHR10443:SF12">
    <property type="entry name" value="DIPEPTIDASE"/>
    <property type="match status" value="1"/>
</dbReference>
<name>A0A223VB10_9FLAO</name>
<dbReference type="Pfam" id="PF01244">
    <property type="entry name" value="Peptidase_M19"/>
    <property type="match status" value="1"/>
</dbReference>
<dbReference type="InterPro" id="IPR032466">
    <property type="entry name" value="Metal_Hydrolase"/>
</dbReference>
<dbReference type="Gene3D" id="3.20.20.140">
    <property type="entry name" value="Metal-dependent hydrolases"/>
    <property type="match status" value="1"/>
</dbReference>
<evidence type="ECO:0000313" key="2">
    <source>
        <dbReference type="Proteomes" id="UP000215244"/>
    </source>
</evidence>
<gene>
    <name evidence="1" type="ORF">CJ263_19250</name>
</gene>
<reference evidence="1 2" key="1">
    <citation type="submission" date="2017-08" db="EMBL/GenBank/DDBJ databases">
        <title>The complete genome sequence of Maribacter sp. B1, isolated from deep-sea sediment.</title>
        <authorList>
            <person name="Wu Y.-H."/>
            <person name="Cheng H."/>
            <person name="Xu X.-W."/>
        </authorList>
    </citation>
    <scope>NUCLEOTIDE SEQUENCE [LARGE SCALE GENOMIC DNA]</scope>
    <source>
        <strain evidence="1 2">B1</strain>
    </source>
</reference>
<dbReference type="PROSITE" id="PS51365">
    <property type="entry name" value="RENAL_DIPEPTIDASE_2"/>
    <property type="match status" value="1"/>
</dbReference>
<dbReference type="Proteomes" id="UP000215244">
    <property type="component" value="Chromosome"/>
</dbReference>
<keyword evidence="2" id="KW-1185">Reference proteome</keyword>
<dbReference type="PANTHER" id="PTHR10443">
    <property type="entry name" value="MICROSOMAL DIPEPTIDASE"/>
    <property type="match status" value="1"/>
</dbReference>
<dbReference type="EMBL" id="CP022957">
    <property type="protein sequence ID" value="ASV32188.1"/>
    <property type="molecule type" value="Genomic_DNA"/>
</dbReference>
<dbReference type="InterPro" id="IPR008257">
    <property type="entry name" value="Pept_M19"/>
</dbReference>
<dbReference type="RefSeq" id="WP_094998761.1">
    <property type="nucleotide sequence ID" value="NZ_BMJL01000008.1"/>
</dbReference>
<dbReference type="Gene3D" id="1.10.287.650">
    <property type="entry name" value="L27 domain"/>
    <property type="match status" value="1"/>
</dbReference>